<evidence type="ECO:0000256" key="1">
    <source>
        <dbReference type="SAM" id="MobiDB-lite"/>
    </source>
</evidence>
<accession>A0ABP1CV56</accession>
<feature type="compositionally biased region" description="Low complexity" evidence="1">
    <location>
        <begin position="152"/>
        <end position="165"/>
    </location>
</feature>
<protein>
    <recommendedName>
        <fullName evidence="5">WW domain-containing protein</fullName>
    </recommendedName>
</protein>
<dbReference type="Proteomes" id="UP001497453">
    <property type="component" value="Chromosome 11"/>
</dbReference>
<keyword evidence="2" id="KW-1133">Transmembrane helix</keyword>
<sequence length="730" mass="83107">MIPVLLRYLGNLLRRLCSGKTPQAIWARVLRLWVHLKRFALLPFRRICSPGTLHGTDSRDLEKPKSYLENDNAHSDSEVITICTSQVPPSVMLEGSSPIQLMTRVHSRPVSMVHSQRPTSEQFLHPYSYAPPVARQSAPDMGLHRLYSPAYSVPSRPCSPVSSKSGDSTRIGPGSRGPSRANSPRPLGSRLNLGITAAGSQVSLSLYNRETAPPSIHTEAATLSDVHAIYPTLMIERYDRNIKIPLKDENDCIILPPKTLEFKLQNIPEGWTPCQHPEGALYFFHETKKIYTDAYLCNPQIFEELTSFEVQLKAYADDQNIEIPDDAELVLELQENGEGSNYWMYYYVHHPTRSLFWLHEHDITWATSELLGKPDYSHLQHEITRYYWIHWENFPHGHILPPDVIEELMGILLHAVTDQLTSPTSTILYSVDDLERMLNIARNARNLPHSPYTTCTITRLLHLFIHAWFLNYHGQHGARLNRDQSVHGVSKHPRTYLIRILAPLLFNAPMVHLRALEKIWVDQCMCHQPWAVFIEKLKSEWEEFILYGTVLLNANVAFLAIPSVDEGNGIRTPSQIASYISIVASIGSIIIGLLLVRQYRVRPRDTVEEAAVFLARRSHPTRGVETLAILYSLPYALLLWAMVTFLLAFSLECFTTDDRVAIWIAAAAWTVTGFLIVWCIYSAWEDSQGPAWKRVLRALRRGLTQVREQNRVMLAKLLRTPAVNQVVDCC</sequence>
<feature type="region of interest" description="Disordered" evidence="1">
    <location>
        <begin position="152"/>
        <end position="189"/>
    </location>
</feature>
<evidence type="ECO:0008006" key="5">
    <source>
        <dbReference type="Google" id="ProtNLM"/>
    </source>
</evidence>
<feature type="transmembrane region" description="Helical" evidence="2">
    <location>
        <begin position="661"/>
        <end position="684"/>
    </location>
</feature>
<evidence type="ECO:0000313" key="3">
    <source>
        <dbReference type="EMBL" id="CAL1699557.1"/>
    </source>
</evidence>
<proteinExistence type="predicted"/>
<feature type="transmembrane region" description="Helical" evidence="2">
    <location>
        <begin position="576"/>
        <end position="596"/>
    </location>
</feature>
<gene>
    <name evidence="3" type="ORF">GFSPODELE1_LOCUS2734</name>
</gene>
<evidence type="ECO:0000256" key="2">
    <source>
        <dbReference type="SAM" id="Phobius"/>
    </source>
</evidence>
<keyword evidence="4" id="KW-1185">Reference proteome</keyword>
<keyword evidence="2" id="KW-0812">Transmembrane</keyword>
<keyword evidence="2" id="KW-0472">Membrane</keyword>
<dbReference type="EMBL" id="OZ037954">
    <property type="protein sequence ID" value="CAL1699557.1"/>
    <property type="molecule type" value="Genomic_DNA"/>
</dbReference>
<name>A0ABP1CV56_9APHY</name>
<reference evidence="4" key="1">
    <citation type="submission" date="2024-04" db="EMBL/GenBank/DDBJ databases">
        <authorList>
            <person name="Shaw F."/>
            <person name="Minotto A."/>
        </authorList>
    </citation>
    <scope>NUCLEOTIDE SEQUENCE [LARGE SCALE GENOMIC DNA]</scope>
</reference>
<evidence type="ECO:0000313" key="4">
    <source>
        <dbReference type="Proteomes" id="UP001497453"/>
    </source>
</evidence>
<feature type="transmembrane region" description="Helical" evidence="2">
    <location>
        <begin position="626"/>
        <end position="649"/>
    </location>
</feature>
<organism evidence="3 4">
    <name type="scientific">Somion occarium</name>
    <dbReference type="NCBI Taxonomy" id="3059160"/>
    <lineage>
        <taxon>Eukaryota</taxon>
        <taxon>Fungi</taxon>
        <taxon>Dikarya</taxon>
        <taxon>Basidiomycota</taxon>
        <taxon>Agaricomycotina</taxon>
        <taxon>Agaricomycetes</taxon>
        <taxon>Polyporales</taxon>
        <taxon>Cerrenaceae</taxon>
        <taxon>Somion</taxon>
    </lineage>
</organism>